<keyword evidence="2" id="KW-0732">Signal</keyword>
<dbReference type="Proteomes" id="UP000827133">
    <property type="component" value="Unassembled WGS sequence"/>
</dbReference>
<feature type="signal peptide" evidence="2">
    <location>
        <begin position="1"/>
        <end position="17"/>
    </location>
</feature>
<sequence length="165" mass="17488">MISVMVLLVYVIVVVITVKDSEIVVDIMSSEMVVPGSVVVVVVITVGDSEVVVDEYEVFSSALEGVSEMSELASSDEVSEVEPKVEKLVSVDSFGVVVGRFDCPCPVDGEASEDDDASVDNDTPEPGDASADDVALVLDSLEKIDDSMGMLRTRMPASAGYFREG</sequence>
<feature type="region of interest" description="Disordered" evidence="1">
    <location>
        <begin position="107"/>
        <end position="133"/>
    </location>
</feature>
<keyword evidence="4" id="KW-1185">Reference proteome</keyword>
<protein>
    <submittedName>
        <fullName evidence="3">Uncharacterized protein</fullName>
    </submittedName>
</protein>
<gene>
    <name evidence="3" type="ORF">J7337_004966</name>
</gene>
<reference evidence="3" key="1">
    <citation type="journal article" date="2021" name="Mol. Plant Microbe Interact.">
        <title>Telomere to telomere genome assembly of Fusarium musae F31, causal agent of crown rot disease of banana.</title>
        <authorList>
            <person name="Degradi L."/>
            <person name="Tava V."/>
            <person name="Kunova A."/>
            <person name="Cortesi P."/>
            <person name="Saracchi M."/>
            <person name="Pasquali M."/>
        </authorList>
    </citation>
    <scope>NUCLEOTIDE SEQUENCE</scope>
    <source>
        <strain evidence="3">F31</strain>
    </source>
</reference>
<comment type="caution">
    <text evidence="3">The sequence shown here is derived from an EMBL/GenBank/DDBJ whole genome shotgun (WGS) entry which is preliminary data.</text>
</comment>
<feature type="compositionally biased region" description="Acidic residues" evidence="1">
    <location>
        <begin position="110"/>
        <end position="125"/>
    </location>
</feature>
<dbReference type="AlphaFoldDB" id="A0A9P8DI43"/>
<evidence type="ECO:0000256" key="2">
    <source>
        <dbReference type="SAM" id="SignalP"/>
    </source>
</evidence>
<accession>A0A9P8DI43</accession>
<dbReference type="EMBL" id="JAHBCI010000004">
    <property type="protein sequence ID" value="KAG9502141.1"/>
    <property type="molecule type" value="Genomic_DNA"/>
</dbReference>
<evidence type="ECO:0000313" key="4">
    <source>
        <dbReference type="Proteomes" id="UP000827133"/>
    </source>
</evidence>
<evidence type="ECO:0000313" key="3">
    <source>
        <dbReference type="EMBL" id="KAG9502141.1"/>
    </source>
</evidence>
<dbReference type="GeneID" id="68312822"/>
<proteinExistence type="predicted"/>
<organism evidence="3 4">
    <name type="scientific">Fusarium musae</name>
    <dbReference type="NCBI Taxonomy" id="1042133"/>
    <lineage>
        <taxon>Eukaryota</taxon>
        <taxon>Fungi</taxon>
        <taxon>Dikarya</taxon>
        <taxon>Ascomycota</taxon>
        <taxon>Pezizomycotina</taxon>
        <taxon>Sordariomycetes</taxon>
        <taxon>Hypocreomycetidae</taxon>
        <taxon>Hypocreales</taxon>
        <taxon>Nectriaceae</taxon>
        <taxon>Fusarium</taxon>
    </lineage>
</organism>
<dbReference type="RefSeq" id="XP_044681141.1">
    <property type="nucleotide sequence ID" value="XM_044822650.1"/>
</dbReference>
<name>A0A9P8DI43_9HYPO</name>
<dbReference type="KEGG" id="fmu:J7337_004966"/>
<feature type="chain" id="PRO_5040379792" evidence="2">
    <location>
        <begin position="18"/>
        <end position="165"/>
    </location>
</feature>
<evidence type="ECO:0000256" key="1">
    <source>
        <dbReference type="SAM" id="MobiDB-lite"/>
    </source>
</evidence>